<dbReference type="Proteomes" id="UP000321323">
    <property type="component" value="Chromosome"/>
</dbReference>
<feature type="compositionally biased region" description="Low complexity" evidence="1">
    <location>
        <begin position="61"/>
        <end position="80"/>
    </location>
</feature>
<dbReference type="EMBL" id="CP136508">
    <property type="protein sequence ID" value="WUR12436.1"/>
    <property type="molecule type" value="Genomic_DNA"/>
</dbReference>
<evidence type="ECO:0008006" key="4">
    <source>
        <dbReference type="Google" id="ProtNLM"/>
    </source>
</evidence>
<evidence type="ECO:0000256" key="1">
    <source>
        <dbReference type="SAM" id="MobiDB-lite"/>
    </source>
</evidence>
<feature type="region of interest" description="Disordered" evidence="1">
    <location>
        <begin position="104"/>
        <end position="134"/>
    </location>
</feature>
<protein>
    <recommendedName>
        <fullName evidence="4">Flagellar hook-length control protein FliK</fullName>
    </recommendedName>
</protein>
<gene>
    <name evidence="2" type="ORF">E7V67_022450</name>
</gene>
<reference evidence="2 3" key="1">
    <citation type="journal article" date="2019" name="Int. J. Syst. Evol. Microbiol.">
        <title>The Draft Whole-Genome Sequence of the Antibiotic Producer Empedobacter haloabium ATCC 31962 Provides Indications for Its Taxonomic Reclassification.</title>
        <authorList>
            <person name="Miess H."/>
            <person name="Arlt P."/>
            <person name="Apel A.K."/>
            <person name="Weber T."/>
            <person name="Nieselt K."/>
            <person name="Hanssen F."/>
            <person name="Czemmel S."/>
            <person name="Nahnsen S."/>
            <person name="Gross H."/>
        </authorList>
    </citation>
    <scope>NUCLEOTIDE SEQUENCE [LARGE SCALE GENOMIC DNA]</scope>
    <source>
        <strain evidence="2 3">ATCC 31962</strain>
    </source>
</reference>
<evidence type="ECO:0000313" key="2">
    <source>
        <dbReference type="EMBL" id="WUR12436.1"/>
    </source>
</evidence>
<feature type="region of interest" description="Disordered" evidence="1">
    <location>
        <begin position="1"/>
        <end position="80"/>
    </location>
</feature>
<keyword evidence="3" id="KW-1185">Reference proteome</keyword>
<proteinExistence type="predicted"/>
<evidence type="ECO:0000313" key="3">
    <source>
        <dbReference type="Proteomes" id="UP000321323"/>
    </source>
</evidence>
<accession>A0ABZ1UK24</accession>
<organism evidence="2 3">
    <name type="scientific">[Empedobacter] haloabium</name>
    <dbReference type="NCBI Taxonomy" id="592317"/>
    <lineage>
        <taxon>Bacteria</taxon>
        <taxon>Pseudomonadati</taxon>
        <taxon>Pseudomonadota</taxon>
        <taxon>Betaproteobacteria</taxon>
        <taxon>Burkholderiales</taxon>
        <taxon>Oxalobacteraceae</taxon>
        <taxon>Telluria group</taxon>
        <taxon>Telluria group incertae sedis</taxon>
    </lineage>
</organism>
<sequence>MNSTVDTSAALAPAAARFDRQHAGTRQQRWMAELEQAMLAQQPGQRPAEQAPQAQDDGNRARPAAAQGTPGAAPVAAARPQAATVGAHAGAAAASGAASTAAQAGQGDTQAADDGMSRHAAAAPRATASAGDATASAWTDPATAGVAAQLMAAAVVPGMSAVPASITTAEPAPEVTIGAAAGARAGSGLAFGLAGAMRQDAAAAEAAVETFEGTATPEAAATDEQYGKNLLHLFHGEDGVQAYIRDAELSGAQMRAVAQALAAELGAGGTRLAGLTINGRRLPVGAANPYEQQDEERPEAQGILPAAQRPLIEEKGAI</sequence>
<name>A0ABZ1UK24_9BURK</name>